<evidence type="ECO:0000313" key="3">
    <source>
        <dbReference type="Proteomes" id="UP000253307"/>
    </source>
</evidence>
<dbReference type="Pfam" id="PF03658">
    <property type="entry name" value="Ub-RnfH"/>
    <property type="match status" value="1"/>
</dbReference>
<dbReference type="Gene3D" id="3.10.20.280">
    <property type="entry name" value="RnfH-like"/>
    <property type="match status" value="1"/>
</dbReference>
<proteinExistence type="inferred from homology"/>
<dbReference type="Proteomes" id="UP000253307">
    <property type="component" value="Unassembled WGS sequence"/>
</dbReference>
<name>A0A368BZD0_9GAMM</name>
<protein>
    <recommendedName>
        <fullName evidence="4">MoaD/ThiS family protein</fullName>
    </recommendedName>
</protein>
<dbReference type="AlphaFoldDB" id="A0A368BZD0"/>
<organism evidence="2 3">
    <name type="scientific">SAR86 cluster bacterium</name>
    <dbReference type="NCBI Taxonomy" id="2030880"/>
    <lineage>
        <taxon>Bacteria</taxon>
        <taxon>Pseudomonadati</taxon>
        <taxon>Pseudomonadota</taxon>
        <taxon>Gammaproteobacteria</taxon>
        <taxon>SAR86 cluster</taxon>
    </lineage>
</organism>
<comment type="similarity">
    <text evidence="1">Belongs to the UPF0125 (RnfH) family.</text>
</comment>
<accession>A0A368BZD0</accession>
<evidence type="ECO:0000313" key="2">
    <source>
        <dbReference type="EMBL" id="RCL42227.1"/>
    </source>
</evidence>
<dbReference type="InterPro" id="IPR016155">
    <property type="entry name" value="Mopterin_synth/thiamin_S_b"/>
</dbReference>
<dbReference type="InterPro" id="IPR037021">
    <property type="entry name" value="RnfH_sf"/>
</dbReference>
<evidence type="ECO:0008006" key="4">
    <source>
        <dbReference type="Google" id="ProtNLM"/>
    </source>
</evidence>
<dbReference type="EMBL" id="QOPE01000005">
    <property type="protein sequence ID" value="RCL42227.1"/>
    <property type="molecule type" value="Genomic_DNA"/>
</dbReference>
<comment type="caution">
    <text evidence="2">The sequence shown here is derived from an EMBL/GenBank/DDBJ whole genome shotgun (WGS) entry which is preliminary data.</text>
</comment>
<dbReference type="SUPFAM" id="SSF54285">
    <property type="entry name" value="MoaD/ThiS"/>
    <property type="match status" value="1"/>
</dbReference>
<gene>
    <name evidence="2" type="ORF">DBW96_01020</name>
</gene>
<evidence type="ECO:0000256" key="1">
    <source>
        <dbReference type="ARBA" id="ARBA00010645"/>
    </source>
</evidence>
<sequence length="94" mass="11089">MKIFLSYINNSKTHLKEFEVAEGSTVKDLLEHNEVRHLIKKQQNHDYKIGVNGEILDGKFFPKPDKYRLNEGERVEFYGPLKVDPKENRKKRSS</sequence>
<dbReference type="InterPro" id="IPR005346">
    <property type="entry name" value="RnfH"/>
</dbReference>
<reference evidence="2 3" key="1">
    <citation type="journal article" date="2018" name="Microbiome">
        <title>Fine metagenomic profile of the Mediterranean stratified and mixed water columns revealed by assembly and recruitment.</title>
        <authorList>
            <person name="Haro-Moreno J.M."/>
            <person name="Lopez-Perez M."/>
            <person name="De La Torre J.R."/>
            <person name="Picazo A."/>
            <person name="Camacho A."/>
            <person name="Rodriguez-Valera F."/>
        </authorList>
    </citation>
    <scope>NUCLEOTIDE SEQUENCE [LARGE SCALE GENOMIC DNA]</scope>
    <source>
        <strain evidence="2">MED-G82</strain>
    </source>
</reference>